<feature type="transmembrane region" description="Helical" evidence="1">
    <location>
        <begin position="49"/>
        <end position="71"/>
    </location>
</feature>
<dbReference type="EMBL" id="CAEZSX010000106">
    <property type="protein sequence ID" value="CAB4557129.1"/>
    <property type="molecule type" value="Genomic_DNA"/>
</dbReference>
<organism evidence="2">
    <name type="scientific">freshwater metagenome</name>
    <dbReference type="NCBI Taxonomy" id="449393"/>
    <lineage>
        <taxon>unclassified sequences</taxon>
        <taxon>metagenomes</taxon>
        <taxon>ecological metagenomes</taxon>
    </lineage>
</organism>
<proteinExistence type="predicted"/>
<gene>
    <name evidence="2" type="ORF">UFOPK1537_00677</name>
</gene>
<evidence type="ECO:0000256" key="1">
    <source>
        <dbReference type="SAM" id="Phobius"/>
    </source>
</evidence>
<feature type="transmembrane region" description="Helical" evidence="1">
    <location>
        <begin position="21"/>
        <end position="43"/>
    </location>
</feature>
<protein>
    <submittedName>
        <fullName evidence="2">Unannotated protein</fullName>
    </submittedName>
</protein>
<name>A0A6J6D353_9ZZZZ</name>
<accession>A0A6J6D353</accession>
<dbReference type="AlphaFoldDB" id="A0A6J6D353"/>
<sequence length="85" mass="9245">MTWVTVALVALVYFKVRGARTALIIGAAILILTQLVYPVFYIGLLGLDILPLGLLTIRNLLLVALLVWANIRLAKRASLAKSVDS</sequence>
<keyword evidence="1" id="KW-1133">Transmembrane helix</keyword>
<keyword evidence="1" id="KW-0472">Membrane</keyword>
<evidence type="ECO:0000313" key="2">
    <source>
        <dbReference type="EMBL" id="CAB4557129.1"/>
    </source>
</evidence>
<reference evidence="2" key="1">
    <citation type="submission" date="2020-05" db="EMBL/GenBank/DDBJ databases">
        <authorList>
            <person name="Chiriac C."/>
            <person name="Salcher M."/>
            <person name="Ghai R."/>
            <person name="Kavagutti S V."/>
        </authorList>
    </citation>
    <scope>NUCLEOTIDE SEQUENCE</scope>
</reference>
<keyword evidence="1" id="KW-0812">Transmembrane</keyword>